<protein>
    <submittedName>
        <fullName evidence="2">Uncharacterized protein</fullName>
    </submittedName>
</protein>
<proteinExistence type="predicted"/>
<organism evidence="2 3">
    <name type="scientific">Aspergillus japonicus CBS 114.51</name>
    <dbReference type="NCBI Taxonomy" id="1448312"/>
    <lineage>
        <taxon>Eukaryota</taxon>
        <taxon>Fungi</taxon>
        <taxon>Dikarya</taxon>
        <taxon>Ascomycota</taxon>
        <taxon>Pezizomycotina</taxon>
        <taxon>Eurotiomycetes</taxon>
        <taxon>Eurotiomycetidae</taxon>
        <taxon>Eurotiales</taxon>
        <taxon>Aspergillaceae</taxon>
        <taxon>Aspergillus</taxon>
        <taxon>Aspergillus subgen. Circumdati</taxon>
    </lineage>
</organism>
<keyword evidence="3" id="KW-1185">Reference proteome</keyword>
<dbReference type="Proteomes" id="UP000249497">
    <property type="component" value="Unassembled WGS sequence"/>
</dbReference>
<feature type="transmembrane region" description="Helical" evidence="1">
    <location>
        <begin position="45"/>
        <end position="66"/>
    </location>
</feature>
<keyword evidence="1" id="KW-0812">Transmembrane</keyword>
<name>A0A8T8WJX4_ASPJA</name>
<keyword evidence="1" id="KW-1133">Transmembrane helix</keyword>
<dbReference type="RefSeq" id="XP_025521941.1">
    <property type="nucleotide sequence ID" value="XM_025670053.1"/>
</dbReference>
<keyword evidence="1" id="KW-0472">Membrane</keyword>
<gene>
    <name evidence="2" type="ORF">BO86DRAFT_36538</name>
</gene>
<dbReference type="GeneID" id="37173745"/>
<accession>A0A8T8WJX4</accession>
<evidence type="ECO:0000256" key="1">
    <source>
        <dbReference type="SAM" id="Phobius"/>
    </source>
</evidence>
<evidence type="ECO:0000313" key="2">
    <source>
        <dbReference type="EMBL" id="RAH76047.1"/>
    </source>
</evidence>
<feature type="transmembrane region" description="Helical" evidence="1">
    <location>
        <begin position="12"/>
        <end position="33"/>
    </location>
</feature>
<dbReference type="AlphaFoldDB" id="A0A8T8WJX4"/>
<reference evidence="2 3" key="1">
    <citation type="submission" date="2018-02" db="EMBL/GenBank/DDBJ databases">
        <title>The genomes of Aspergillus section Nigri reveals drivers in fungal speciation.</title>
        <authorList>
            <consortium name="DOE Joint Genome Institute"/>
            <person name="Vesth T.C."/>
            <person name="Nybo J."/>
            <person name="Theobald S."/>
            <person name="Brandl J."/>
            <person name="Frisvad J.C."/>
            <person name="Nielsen K.F."/>
            <person name="Lyhne E.K."/>
            <person name="Kogle M.E."/>
            <person name="Kuo A."/>
            <person name="Riley R."/>
            <person name="Clum A."/>
            <person name="Nolan M."/>
            <person name="Lipzen A."/>
            <person name="Salamov A."/>
            <person name="Henrissat B."/>
            <person name="Wiebenga A."/>
            <person name="De vries R.P."/>
            <person name="Grigoriev I.V."/>
            <person name="Mortensen U.H."/>
            <person name="Andersen M.R."/>
            <person name="Baker S.E."/>
        </authorList>
    </citation>
    <scope>NUCLEOTIDE SEQUENCE [LARGE SCALE GENOMIC DNA]</scope>
    <source>
        <strain evidence="2 3">CBS 114.51</strain>
    </source>
</reference>
<sequence length="87" mass="9870">MARLQKILMNIPGEILFVLSSLMKSTFFFHFAIPPKLSTRTQVSVYALTLSSLRFVCNISFVWYAVVRVNISSLGYISCSSSFCYPM</sequence>
<dbReference type="EMBL" id="KZ824889">
    <property type="protein sequence ID" value="RAH76047.1"/>
    <property type="molecule type" value="Genomic_DNA"/>
</dbReference>
<evidence type="ECO:0000313" key="3">
    <source>
        <dbReference type="Proteomes" id="UP000249497"/>
    </source>
</evidence>